<comment type="caution">
    <text evidence="2">The sequence shown here is derived from an EMBL/GenBank/DDBJ whole genome shotgun (WGS) entry which is preliminary data.</text>
</comment>
<proteinExistence type="predicted"/>
<dbReference type="EMBL" id="JAHKSW010000004">
    <property type="protein sequence ID" value="KAG7332975.1"/>
    <property type="molecule type" value="Genomic_DNA"/>
</dbReference>
<feature type="region of interest" description="Disordered" evidence="1">
    <location>
        <begin position="98"/>
        <end position="167"/>
    </location>
</feature>
<dbReference type="AlphaFoldDB" id="A0A9D3SRV7"/>
<evidence type="ECO:0000256" key="1">
    <source>
        <dbReference type="SAM" id="MobiDB-lite"/>
    </source>
</evidence>
<gene>
    <name evidence="2" type="ORF">KOW79_003110</name>
</gene>
<keyword evidence="3" id="KW-1185">Reference proteome</keyword>
<protein>
    <submittedName>
        <fullName evidence="2">Uncharacterized protein</fullName>
    </submittedName>
</protein>
<dbReference type="Proteomes" id="UP000824219">
    <property type="component" value="Linkage Group LG04"/>
</dbReference>
<organism evidence="2 3">
    <name type="scientific">Hemibagrus wyckioides</name>
    <dbReference type="NCBI Taxonomy" id="337641"/>
    <lineage>
        <taxon>Eukaryota</taxon>
        <taxon>Metazoa</taxon>
        <taxon>Chordata</taxon>
        <taxon>Craniata</taxon>
        <taxon>Vertebrata</taxon>
        <taxon>Euteleostomi</taxon>
        <taxon>Actinopterygii</taxon>
        <taxon>Neopterygii</taxon>
        <taxon>Teleostei</taxon>
        <taxon>Ostariophysi</taxon>
        <taxon>Siluriformes</taxon>
        <taxon>Bagridae</taxon>
        <taxon>Hemibagrus</taxon>
    </lineage>
</organism>
<evidence type="ECO:0000313" key="3">
    <source>
        <dbReference type="Proteomes" id="UP000824219"/>
    </source>
</evidence>
<name>A0A9D3SRV7_9TELE</name>
<accession>A0A9D3SRV7</accession>
<feature type="compositionally biased region" description="Basic and acidic residues" evidence="1">
    <location>
        <begin position="138"/>
        <end position="159"/>
    </location>
</feature>
<reference evidence="2 3" key="1">
    <citation type="submission" date="2021-06" db="EMBL/GenBank/DDBJ databases">
        <title>Chromosome-level genome assembly of the red-tail catfish (Hemibagrus wyckioides).</title>
        <authorList>
            <person name="Shao F."/>
        </authorList>
    </citation>
    <scope>NUCLEOTIDE SEQUENCE [LARGE SCALE GENOMIC DNA]</scope>
    <source>
        <strain evidence="2">EC202008001</strain>
        <tissue evidence="2">Blood</tissue>
    </source>
</reference>
<sequence>MHTSSTTAPPNGPGPLQEISRCLPKAQREKNTKPEFWRLFMKGQVSMFCSQQPTHGIRWLGNLPKGTADQKLALHTAPYKILPREVCSAVMLSQRSLLQEEEEDGPSVSVAPNRQIAQGGGQKGKGRGVDAHPNLLMKAEEKKKEQRSTGEDREGDSKRFGSPASSL</sequence>
<evidence type="ECO:0000313" key="2">
    <source>
        <dbReference type="EMBL" id="KAG7332975.1"/>
    </source>
</evidence>